<dbReference type="Proteomes" id="UP000252770">
    <property type="component" value="Unassembled WGS sequence"/>
</dbReference>
<dbReference type="PANTHER" id="PTHR40077:SF2">
    <property type="entry name" value="MEMBRANE PROTEIN"/>
    <property type="match status" value="1"/>
</dbReference>
<gene>
    <name evidence="9" type="ORF">DT076_06870</name>
</gene>
<dbReference type="InterPro" id="IPR023845">
    <property type="entry name" value="DUF3817_TM"/>
</dbReference>
<evidence type="ECO:0000256" key="5">
    <source>
        <dbReference type="ARBA" id="ARBA00023136"/>
    </source>
</evidence>
<proteinExistence type="predicted"/>
<organism evidence="9 10">
    <name type="scientific">Desertihabitans brevis</name>
    <dbReference type="NCBI Taxonomy" id="2268447"/>
    <lineage>
        <taxon>Bacteria</taxon>
        <taxon>Bacillati</taxon>
        <taxon>Actinomycetota</taxon>
        <taxon>Actinomycetes</taxon>
        <taxon>Propionibacteriales</taxon>
        <taxon>Propionibacteriaceae</taxon>
        <taxon>Desertihabitans</taxon>
    </lineage>
</organism>
<feature type="transmembrane region" description="Helical" evidence="7">
    <location>
        <begin position="28"/>
        <end position="48"/>
    </location>
</feature>
<feature type="domain" description="DUF3817" evidence="8">
    <location>
        <begin position="1"/>
        <end position="83"/>
    </location>
</feature>
<dbReference type="GO" id="GO:0005886">
    <property type="term" value="C:plasma membrane"/>
    <property type="evidence" value="ECO:0007669"/>
    <property type="project" value="UniProtKB-SubCell"/>
</dbReference>
<evidence type="ECO:0000259" key="8">
    <source>
        <dbReference type="Pfam" id="PF12823"/>
    </source>
</evidence>
<reference evidence="9 10" key="1">
    <citation type="submission" date="2018-07" db="EMBL/GenBank/DDBJ databases">
        <title>Desertimonas flava gen. nov. sp. nov.</title>
        <authorList>
            <person name="Liu S."/>
        </authorList>
    </citation>
    <scope>NUCLEOTIDE SEQUENCE [LARGE SCALE GENOMIC DNA]</scope>
    <source>
        <strain evidence="9 10">16Sb5-5</strain>
    </source>
</reference>
<evidence type="ECO:0000256" key="1">
    <source>
        <dbReference type="ARBA" id="ARBA00004651"/>
    </source>
</evidence>
<evidence type="ECO:0000256" key="4">
    <source>
        <dbReference type="ARBA" id="ARBA00022989"/>
    </source>
</evidence>
<comment type="caution">
    <text evidence="9">The sequence shown here is derived from an EMBL/GenBank/DDBJ whole genome shotgun (WGS) entry which is preliminary data.</text>
</comment>
<evidence type="ECO:0000256" key="2">
    <source>
        <dbReference type="ARBA" id="ARBA00022475"/>
    </source>
</evidence>
<dbReference type="PANTHER" id="PTHR40077">
    <property type="entry name" value="MEMBRANE PROTEIN-RELATED"/>
    <property type="match status" value="1"/>
</dbReference>
<keyword evidence="10" id="KW-1185">Reference proteome</keyword>
<protein>
    <submittedName>
        <fullName evidence="9">DUF3817 domain-containing protein</fullName>
    </submittedName>
</protein>
<evidence type="ECO:0000313" key="10">
    <source>
        <dbReference type="Proteomes" id="UP000252770"/>
    </source>
</evidence>
<evidence type="ECO:0000256" key="6">
    <source>
        <dbReference type="SAM" id="MobiDB-lite"/>
    </source>
</evidence>
<dbReference type="AlphaFoldDB" id="A0A367YXA9"/>
<name>A0A367YXA9_9ACTN</name>
<evidence type="ECO:0000256" key="3">
    <source>
        <dbReference type="ARBA" id="ARBA00022692"/>
    </source>
</evidence>
<keyword evidence="5 7" id="KW-0472">Membrane</keyword>
<feature type="region of interest" description="Disordered" evidence="6">
    <location>
        <begin position="87"/>
        <end position="115"/>
    </location>
</feature>
<accession>A0A367YXA9</accession>
<sequence length="115" mass="12763">MAWVVGVLLVVLVCVGLPLKYLGGDDTVVTWTGVPHGWLYMVLLITAFDLGRRVRWPWRRLLLIALAGTVPFLSFVAERSATKDVQRRLAQADADHPASSSEAVDAEQPPLKDRR</sequence>
<dbReference type="EMBL" id="QOUI01000003">
    <property type="protein sequence ID" value="RCK70367.1"/>
    <property type="molecule type" value="Genomic_DNA"/>
</dbReference>
<evidence type="ECO:0000313" key="9">
    <source>
        <dbReference type="EMBL" id="RCK70367.1"/>
    </source>
</evidence>
<comment type="subcellular location">
    <subcellularLocation>
        <location evidence="1">Cell membrane</location>
        <topology evidence="1">Multi-pass membrane protein</topology>
    </subcellularLocation>
</comment>
<dbReference type="Pfam" id="PF12823">
    <property type="entry name" value="DUF3817"/>
    <property type="match status" value="1"/>
</dbReference>
<evidence type="ECO:0000256" key="7">
    <source>
        <dbReference type="SAM" id="Phobius"/>
    </source>
</evidence>
<dbReference type="NCBIfam" id="TIGR03954">
    <property type="entry name" value="integ_memb_HG"/>
    <property type="match status" value="1"/>
</dbReference>
<keyword evidence="2" id="KW-1003">Cell membrane</keyword>
<keyword evidence="3 7" id="KW-0812">Transmembrane</keyword>
<keyword evidence="4 7" id="KW-1133">Transmembrane helix</keyword>